<dbReference type="EMBL" id="BK032813">
    <property type="protein sequence ID" value="DAF61549.1"/>
    <property type="molecule type" value="Genomic_DNA"/>
</dbReference>
<organism evidence="1">
    <name type="scientific">Siphoviridae sp. ctJ0s2</name>
    <dbReference type="NCBI Taxonomy" id="2827834"/>
    <lineage>
        <taxon>Viruses</taxon>
        <taxon>Duplodnaviria</taxon>
        <taxon>Heunggongvirae</taxon>
        <taxon>Uroviricota</taxon>
        <taxon>Caudoviricetes</taxon>
    </lineage>
</organism>
<sequence>MVCITISISAGVCCAGGLDAFPLAGELAVWKGKDGG</sequence>
<proteinExistence type="predicted"/>
<name>A0A8S5TE15_9CAUD</name>
<reference evidence="1" key="1">
    <citation type="journal article" date="2021" name="Proc. Natl. Acad. Sci. U.S.A.">
        <title>A Catalog of Tens of Thousands of Viruses from Human Metagenomes Reveals Hidden Associations with Chronic Diseases.</title>
        <authorList>
            <person name="Tisza M.J."/>
            <person name="Buck C.B."/>
        </authorList>
    </citation>
    <scope>NUCLEOTIDE SEQUENCE</scope>
    <source>
        <strain evidence="1">CtJ0s2</strain>
    </source>
</reference>
<protein>
    <submittedName>
        <fullName evidence="1">Uncharacterized protein</fullName>
    </submittedName>
</protein>
<accession>A0A8S5TE15</accession>
<evidence type="ECO:0000313" key="1">
    <source>
        <dbReference type="EMBL" id="DAF61549.1"/>
    </source>
</evidence>